<dbReference type="InterPro" id="IPR019253">
    <property type="entry name" value="DUF2244_TM"/>
</dbReference>
<keyword evidence="1" id="KW-1133">Transmembrane helix</keyword>
<dbReference type="Proteomes" id="UP001501757">
    <property type="component" value="Unassembled WGS sequence"/>
</dbReference>
<reference evidence="3" key="1">
    <citation type="journal article" date="2019" name="Int. J. Syst. Evol. Microbiol.">
        <title>The Global Catalogue of Microorganisms (GCM) 10K type strain sequencing project: providing services to taxonomists for standard genome sequencing and annotation.</title>
        <authorList>
            <consortium name="The Broad Institute Genomics Platform"/>
            <consortium name="The Broad Institute Genome Sequencing Center for Infectious Disease"/>
            <person name="Wu L."/>
            <person name="Ma J."/>
        </authorList>
    </citation>
    <scope>NUCLEOTIDE SEQUENCE [LARGE SCALE GENOMIC DNA]</scope>
    <source>
        <strain evidence="3">JCM 13378</strain>
    </source>
</reference>
<proteinExistence type="predicted"/>
<dbReference type="Pfam" id="PF10003">
    <property type="entry name" value="DUF2244"/>
    <property type="match status" value="1"/>
</dbReference>
<gene>
    <name evidence="2" type="ORF">GCM10009092_24650</name>
</gene>
<comment type="caution">
    <text evidence="2">The sequence shown here is derived from an EMBL/GenBank/DDBJ whole genome shotgun (WGS) entry which is preliminary data.</text>
</comment>
<name>A0ABP3H0V7_9ALTE</name>
<keyword evidence="1" id="KW-0472">Membrane</keyword>
<feature type="transmembrane region" description="Helical" evidence="1">
    <location>
        <begin position="52"/>
        <end position="71"/>
    </location>
</feature>
<evidence type="ECO:0008006" key="4">
    <source>
        <dbReference type="Google" id="ProtNLM"/>
    </source>
</evidence>
<dbReference type="RefSeq" id="WP_343845242.1">
    <property type="nucleotide sequence ID" value="NZ_BAAAEI010000013.1"/>
</dbReference>
<feature type="transmembrane region" description="Helical" evidence="1">
    <location>
        <begin position="28"/>
        <end position="46"/>
    </location>
</feature>
<evidence type="ECO:0000313" key="3">
    <source>
        <dbReference type="Proteomes" id="UP001501757"/>
    </source>
</evidence>
<keyword evidence="3" id="KW-1185">Reference proteome</keyword>
<dbReference type="EMBL" id="BAAAEI010000013">
    <property type="protein sequence ID" value="GAA0359519.1"/>
    <property type="molecule type" value="Genomic_DNA"/>
</dbReference>
<evidence type="ECO:0000256" key="1">
    <source>
        <dbReference type="SAM" id="Phobius"/>
    </source>
</evidence>
<organism evidence="2 3">
    <name type="scientific">Bowmanella denitrificans</name>
    <dbReference type="NCBI Taxonomy" id="366582"/>
    <lineage>
        <taxon>Bacteria</taxon>
        <taxon>Pseudomonadati</taxon>
        <taxon>Pseudomonadota</taxon>
        <taxon>Gammaproteobacteria</taxon>
        <taxon>Alteromonadales</taxon>
        <taxon>Alteromonadaceae</taxon>
        <taxon>Bowmanella</taxon>
    </lineage>
</organism>
<accession>A0ABP3H0V7</accession>
<evidence type="ECO:0000313" key="2">
    <source>
        <dbReference type="EMBL" id="GAA0359519.1"/>
    </source>
</evidence>
<protein>
    <recommendedName>
        <fullName evidence="4">DUF2244 domain-containing protein</fullName>
    </recommendedName>
</protein>
<keyword evidence="1" id="KW-0812">Transmembrane</keyword>
<sequence>MVSISHRNGVNQICLRPNRSASWSQTKWLISGLSCVAILVALAWSLAGAWLILPFAGLEVALLAALAFKVCKHTYHQQVIKVSAHCIDVQWGQHYPKRRWQFPRENSLVLVEKARHSLSGDRLVLLGNQQRLPIGEYLNQDDQRKLLSALRDLHVPITFRGQNSIVAMPSEPETDK</sequence>